<reference evidence="1" key="1">
    <citation type="submission" date="2012-11" db="EMBL/GenBank/DDBJ databases">
        <title>Permanent draft genomes of Rhodopirellula europaea strain SH398 and 6C.</title>
        <authorList>
            <person name="Richter M."/>
            <person name="Richter-Heitmann T."/>
            <person name="Frank C."/>
            <person name="Harder J."/>
            <person name="Glockner F.O."/>
        </authorList>
    </citation>
    <scope>NUCLEOTIDE SEQUENCE</scope>
    <source>
        <strain evidence="1">6C</strain>
    </source>
</reference>
<keyword evidence="2" id="KW-1185">Reference proteome</keyword>
<reference evidence="1" key="2">
    <citation type="journal article" date="2013" name="Mar. Genomics">
        <title>Expression of sulfatases in Rhodopirellula baltica and the diversity of sulfatases in the genus Rhodopirellula.</title>
        <authorList>
            <person name="Wegner C.E."/>
            <person name="Richter-Heitmann T."/>
            <person name="Klindworth A."/>
            <person name="Klockow C."/>
            <person name="Richter M."/>
            <person name="Achstetter T."/>
            <person name="Glockner F.O."/>
            <person name="Harder J."/>
        </authorList>
    </citation>
    <scope>NUCLEOTIDE SEQUENCE [LARGE SCALE GENOMIC DNA]</scope>
    <source>
        <strain evidence="1">6C</strain>
    </source>
</reference>
<comment type="caution">
    <text evidence="1">The sequence shown here is derived from an EMBL/GenBank/DDBJ whole genome shotgun (WGS) entry which is preliminary data.</text>
</comment>
<sequence length="57" mass="6214">MLVGIRQVLCGFVLKSAIHGGRSPGVEWAETTSLTGKPDSERVLSANFRKQFRLVGL</sequence>
<dbReference type="EMBL" id="ANMO01000046">
    <property type="protein sequence ID" value="EMB18391.1"/>
    <property type="molecule type" value="Genomic_DNA"/>
</dbReference>
<dbReference type="PATRIC" id="fig|1263867.3.peg.929"/>
<dbReference type="Proteomes" id="UP000011529">
    <property type="component" value="Unassembled WGS sequence"/>
</dbReference>
<protein>
    <submittedName>
        <fullName evidence="1">Uncharacterized protein</fullName>
    </submittedName>
</protein>
<gene>
    <name evidence="1" type="ORF">RE6C_00874</name>
</gene>
<organism evidence="1 2">
    <name type="scientific">Rhodopirellula europaea 6C</name>
    <dbReference type="NCBI Taxonomy" id="1263867"/>
    <lineage>
        <taxon>Bacteria</taxon>
        <taxon>Pseudomonadati</taxon>
        <taxon>Planctomycetota</taxon>
        <taxon>Planctomycetia</taxon>
        <taxon>Pirellulales</taxon>
        <taxon>Pirellulaceae</taxon>
        <taxon>Rhodopirellula</taxon>
    </lineage>
</organism>
<evidence type="ECO:0000313" key="1">
    <source>
        <dbReference type="EMBL" id="EMB18391.1"/>
    </source>
</evidence>
<proteinExistence type="predicted"/>
<name>M2A8R2_9BACT</name>
<dbReference type="AlphaFoldDB" id="M2A8R2"/>
<evidence type="ECO:0000313" key="2">
    <source>
        <dbReference type="Proteomes" id="UP000011529"/>
    </source>
</evidence>
<accession>M2A8R2</accession>